<feature type="binding site" evidence="15">
    <location>
        <position position="223"/>
    </location>
    <ligand>
        <name>D-dopa</name>
        <dbReference type="ChEBI" id="CHEBI:149689"/>
    </ligand>
</feature>
<dbReference type="FunCoup" id="G3VH80">
    <property type="interactions" value="313"/>
</dbReference>
<protein>
    <recommendedName>
        <fullName evidence="11">D-aspartate oxidase</fullName>
        <ecNumber evidence="10">1.4.3.1</ecNumber>
    </recommendedName>
</protein>
<evidence type="ECO:0000256" key="4">
    <source>
        <dbReference type="ARBA" id="ARBA00006730"/>
    </source>
</evidence>
<feature type="binding site" evidence="15">
    <location>
        <position position="166"/>
    </location>
    <ligand>
        <name>FAD</name>
        <dbReference type="ChEBI" id="CHEBI:57692"/>
    </ligand>
</feature>
<evidence type="ECO:0000313" key="18">
    <source>
        <dbReference type="Ensembl" id="ENSSHAP00000002534.2"/>
    </source>
</evidence>
<evidence type="ECO:0000256" key="7">
    <source>
        <dbReference type="ARBA" id="ARBA00022827"/>
    </source>
</evidence>
<gene>
    <name evidence="18" type="primary">DDO</name>
</gene>
<dbReference type="STRING" id="9305.ENSSHAP00000002534"/>
<dbReference type="EC" id="1.4.3.1" evidence="10"/>
<dbReference type="GO" id="GO:0008445">
    <property type="term" value="F:D-aspartate oxidase activity"/>
    <property type="evidence" value="ECO:0007669"/>
    <property type="project" value="UniProtKB-EC"/>
</dbReference>
<dbReference type="GO" id="GO:0007320">
    <property type="term" value="P:insemination"/>
    <property type="evidence" value="ECO:0007669"/>
    <property type="project" value="Ensembl"/>
</dbReference>
<dbReference type="eggNOG" id="KOG3923">
    <property type="taxonomic scope" value="Eukaryota"/>
</dbReference>
<evidence type="ECO:0000256" key="16">
    <source>
        <dbReference type="SAM" id="SignalP"/>
    </source>
</evidence>
<dbReference type="PROSITE" id="PS00677">
    <property type="entry name" value="DAO"/>
    <property type="match status" value="1"/>
</dbReference>
<dbReference type="GO" id="GO:0042445">
    <property type="term" value="P:hormone metabolic process"/>
    <property type="evidence" value="ECO:0007669"/>
    <property type="project" value="Ensembl"/>
</dbReference>
<comment type="similarity">
    <text evidence="4">Belongs to the DAMOX/DASOX family.</text>
</comment>
<evidence type="ECO:0000256" key="9">
    <source>
        <dbReference type="ARBA" id="ARBA00023140"/>
    </source>
</evidence>
<dbReference type="PIRSF" id="PIRSF000189">
    <property type="entry name" value="D-aa_oxidase"/>
    <property type="match status" value="1"/>
</dbReference>
<keyword evidence="8" id="KW-0560">Oxidoreductase</keyword>
<dbReference type="GO" id="GO:0071949">
    <property type="term" value="F:FAD binding"/>
    <property type="evidence" value="ECO:0007669"/>
    <property type="project" value="Ensembl"/>
</dbReference>
<evidence type="ECO:0000256" key="11">
    <source>
        <dbReference type="ARBA" id="ARBA00044541"/>
    </source>
</evidence>
<dbReference type="GO" id="GO:0005829">
    <property type="term" value="C:cytosol"/>
    <property type="evidence" value="ECO:0007669"/>
    <property type="project" value="UniProtKB-SubCell"/>
</dbReference>
<reference evidence="18 19" key="1">
    <citation type="journal article" date="2011" name="Proc. Natl. Acad. Sci. U.S.A.">
        <title>Genetic diversity and population structure of the endangered marsupial Sarcophilus harrisii (Tasmanian devil).</title>
        <authorList>
            <person name="Miller W."/>
            <person name="Hayes V.M."/>
            <person name="Ratan A."/>
            <person name="Petersen D.C."/>
            <person name="Wittekindt N.E."/>
            <person name="Miller J."/>
            <person name="Walenz B."/>
            <person name="Knight J."/>
            <person name="Qi J."/>
            <person name="Zhao F."/>
            <person name="Wang Q."/>
            <person name="Bedoya-Reina O.C."/>
            <person name="Katiyar N."/>
            <person name="Tomsho L.P."/>
            <person name="Kasson L.M."/>
            <person name="Hardie R.A."/>
            <person name="Woodbridge P."/>
            <person name="Tindall E.A."/>
            <person name="Bertelsen M.F."/>
            <person name="Dixon D."/>
            <person name="Pyecroft S."/>
            <person name="Helgen K.M."/>
            <person name="Lesk A.M."/>
            <person name="Pringle T.H."/>
            <person name="Patterson N."/>
            <person name="Zhang Y."/>
            <person name="Kreiss A."/>
            <person name="Woods G.M."/>
            <person name="Jones M.E."/>
            <person name="Schuster S.C."/>
        </authorList>
    </citation>
    <scope>NUCLEOTIDE SEQUENCE [LARGE SCALE GENOMIC DNA]</scope>
</reference>
<evidence type="ECO:0000256" key="3">
    <source>
        <dbReference type="ARBA" id="ARBA00004514"/>
    </source>
</evidence>
<dbReference type="GeneTree" id="ENSGT00390000018635"/>
<dbReference type="InterPro" id="IPR023209">
    <property type="entry name" value="DAO"/>
</dbReference>
<evidence type="ECO:0000256" key="15">
    <source>
        <dbReference type="PIRSR" id="PIRSR000189-1"/>
    </source>
</evidence>
<dbReference type="SUPFAM" id="SSF51971">
    <property type="entry name" value="Nucleotide-binding domain"/>
    <property type="match status" value="1"/>
</dbReference>
<dbReference type="GO" id="GO:0005782">
    <property type="term" value="C:peroxisomal matrix"/>
    <property type="evidence" value="ECO:0007669"/>
    <property type="project" value="UniProtKB-SubCell"/>
</dbReference>
<dbReference type="InParanoid" id="G3VH80"/>
<keyword evidence="6" id="KW-0285">Flavoprotein</keyword>
<dbReference type="GO" id="GO:0007625">
    <property type="term" value="P:grooming behavior"/>
    <property type="evidence" value="ECO:0007669"/>
    <property type="project" value="Ensembl"/>
</dbReference>
<keyword evidence="5" id="KW-0963">Cytoplasm</keyword>
<reference evidence="18" key="3">
    <citation type="submission" date="2025-09" db="UniProtKB">
        <authorList>
            <consortium name="Ensembl"/>
        </authorList>
    </citation>
    <scope>IDENTIFICATION</scope>
</reference>
<comment type="catalytic activity">
    <reaction evidence="13">
        <text>D-aspartate + O2 + H2O = oxaloacetate + H2O2 + NH4(+)</text>
        <dbReference type="Rhea" id="RHEA:12512"/>
        <dbReference type="ChEBI" id="CHEBI:15377"/>
        <dbReference type="ChEBI" id="CHEBI:15379"/>
        <dbReference type="ChEBI" id="CHEBI:16240"/>
        <dbReference type="ChEBI" id="CHEBI:16452"/>
        <dbReference type="ChEBI" id="CHEBI:28938"/>
        <dbReference type="ChEBI" id="CHEBI:29990"/>
        <dbReference type="EC" id="1.4.3.1"/>
    </reaction>
    <physiologicalReaction direction="left-to-right" evidence="13">
        <dbReference type="Rhea" id="RHEA:12513"/>
    </physiologicalReaction>
</comment>
<proteinExistence type="inferred from homology"/>
<dbReference type="Pfam" id="PF01266">
    <property type="entry name" value="DAO"/>
    <property type="match status" value="1"/>
</dbReference>
<dbReference type="SUPFAM" id="SSF54373">
    <property type="entry name" value="FAD-linked reductases, C-terminal domain"/>
    <property type="match status" value="1"/>
</dbReference>
<accession>G3VH80</accession>
<evidence type="ECO:0000256" key="12">
    <source>
        <dbReference type="ARBA" id="ARBA00046214"/>
    </source>
</evidence>
<comment type="function">
    <text evidence="12">Selectively catalyzes the oxidative deamination of acidic amino acids. Suppresses the level of D-aspartate in the brain, an amino acid that can act as an agonist for glutamate receptors. Protects the organism from the toxicity of D-amino acids. May also function in the intestine.</text>
</comment>
<dbReference type="Proteomes" id="UP000007648">
    <property type="component" value="Unassembled WGS sequence"/>
</dbReference>
<dbReference type="CTD" id="8528"/>
<dbReference type="Ensembl" id="ENSSHAT00000002562.2">
    <property type="protein sequence ID" value="ENSSHAP00000002534.2"/>
    <property type="gene ID" value="ENSSHAG00000002244.2"/>
</dbReference>
<dbReference type="GO" id="GO:0019478">
    <property type="term" value="P:D-amino acid catabolic process"/>
    <property type="evidence" value="ECO:0007669"/>
    <property type="project" value="Ensembl"/>
</dbReference>
<organism evidence="18 19">
    <name type="scientific">Sarcophilus harrisii</name>
    <name type="common">Tasmanian devil</name>
    <name type="synonym">Sarcophilus laniarius</name>
    <dbReference type="NCBI Taxonomy" id="9305"/>
    <lineage>
        <taxon>Eukaryota</taxon>
        <taxon>Metazoa</taxon>
        <taxon>Chordata</taxon>
        <taxon>Craniata</taxon>
        <taxon>Vertebrata</taxon>
        <taxon>Euteleostomi</taxon>
        <taxon>Mammalia</taxon>
        <taxon>Metatheria</taxon>
        <taxon>Dasyuromorphia</taxon>
        <taxon>Dasyuridae</taxon>
        <taxon>Sarcophilus</taxon>
    </lineage>
</organism>
<dbReference type="PANTHER" id="PTHR11530">
    <property type="entry name" value="D-AMINO ACID OXIDASE"/>
    <property type="match status" value="1"/>
</dbReference>
<evidence type="ECO:0000256" key="14">
    <source>
        <dbReference type="ARBA" id="ARBA00049882"/>
    </source>
</evidence>
<evidence type="ECO:0000256" key="5">
    <source>
        <dbReference type="ARBA" id="ARBA00022490"/>
    </source>
</evidence>
<evidence type="ECO:0000256" key="6">
    <source>
        <dbReference type="ARBA" id="ARBA00022630"/>
    </source>
</evidence>
<name>G3VH80_SARHA</name>
<keyword evidence="16" id="KW-0732">Signal</keyword>
<dbReference type="GeneID" id="100919700"/>
<dbReference type="OrthoDB" id="2015447at2759"/>
<sequence>MEMTRVAVIGAGVIGLSTAVCISESIPQCSIDVISDKFTPNTTSDVAAGMLIPHAYPDTPVYLQKQWFQETFDRLFGITNSSEAIDAGIHLVSGWQIYRSIPPQERPFWADIVLGFRRMTESELKKFPQHVFGQTFTTMKCEGLSYLQWLEKRLRKSGGHIHIRKVEDLWELYGSYDIVVNCSGLGSRELVGDLELFPVRGQVLKVQAPWVKHFIRDGDGLTYIYPGAFNVTLGGTRQKDDWNLSPDPQNSREILNRCWALEPSLQGAWDIKEKVGLRPSRPGVRLQKEILTQNGHQLPVVHNYGHGAGGFSVHWGTALQAVQLIKELITTLRISTFKAKL</sequence>
<dbReference type="FunFam" id="3.40.50.720:FF:000551">
    <property type="entry name" value="D-aspartate oxidase"/>
    <property type="match status" value="1"/>
</dbReference>
<dbReference type="HOGENOM" id="CLU_034311_0_2_1"/>
<dbReference type="InterPro" id="IPR006181">
    <property type="entry name" value="D-amino_acid_oxidase_CS"/>
</dbReference>
<comment type="cofactor">
    <cofactor evidence="1 15">
        <name>FAD</name>
        <dbReference type="ChEBI" id="CHEBI:57692"/>
    </cofactor>
</comment>
<evidence type="ECO:0000259" key="17">
    <source>
        <dbReference type="Pfam" id="PF01266"/>
    </source>
</evidence>
<feature type="binding site" evidence="15">
    <location>
        <position position="278"/>
    </location>
    <ligand>
        <name>D-dopa</name>
        <dbReference type="ChEBI" id="CHEBI:149689"/>
    </ligand>
</feature>
<evidence type="ECO:0000256" key="1">
    <source>
        <dbReference type="ARBA" id="ARBA00001974"/>
    </source>
</evidence>
<dbReference type="Gene3D" id="3.30.9.10">
    <property type="entry name" value="D-Amino Acid Oxidase, subunit A, domain 2"/>
    <property type="match status" value="1"/>
</dbReference>
<feature type="signal peptide" evidence="16">
    <location>
        <begin position="1"/>
        <end position="19"/>
    </location>
</feature>
<feature type="chain" id="PRO_5029753678" description="D-aspartate oxidase" evidence="16">
    <location>
        <begin position="20"/>
        <end position="341"/>
    </location>
</feature>
<reference evidence="18" key="2">
    <citation type="submission" date="2025-08" db="UniProtKB">
        <authorList>
            <consortium name="Ensembl"/>
        </authorList>
    </citation>
    <scope>IDENTIFICATION</scope>
</reference>
<keyword evidence="9" id="KW-0576">Peroxisome</keyword>
<feature type="binding site" evidence="15">
    <location>
        <begin position="43"/>
        <end position="44"/>
    </location>
    <ligand>
        <name>FAD</name>
        <dbReference type="ChEBI" id="CHEBI:57692"/>
    </ligand>
</feature>
<comment type="catalytic activity">
    <reaction evidence="14">
        <text>D-glutamate + O2 + H2O = 2-oxoglutarate + H2O2 + NH4(+)</text>
        <dbReference type="Rhea" id="RHEA:10028"/>
        <dbReference type="ChEBI" id="CHEBI:15377"/>
        <dbReference type="ChEBI" id="CHEBI:15379"/>
        <dbReference type="ChEBI" id="CHEBI:16240"/>
        <dbReference type="ChEBI" id="CHEBI:16810"/>
        <dbReference type="ChEBI" id="CHEBI:28938"/>
        <dbReference type="ChEBI" id="CHEBI:29986"/>
    </reaction>
    <physiologicalReaction direction="left-to-right" evidence="14">
        <dbReference type="Rhea" id="RHEA:10029"/>
    </physiologicalReaction>
</comment>
<feature type="domain" description="FAD dependent oxidoreductase" evidence="17">
    <location>
        <begin position="5"/>
        <end position="323"/>
    </location>
</feature>
<dbReference type="KEGG" id="shr:100919700"/>
<dbReference type="GO" id="GO:0006533">
    <property type="term" value="P:L-aspartate catabolic process"/>
    <property type="evidence" value="ECO:0007669"/>
    <property type="project" value="TreeGrafter"/>
</dbReference>
<dbReference type="GO" id="GO:0010646">
    <property type="term" value="P:regulation of cell communication"/>
    <property type="evidence" value="ECO:0007669"/>
    <property type="project" value="Ensembl"/>
</dbReference>
<evidence type="ECO:0000256" key="10">
    <source>
        <dbReference type="ARBA" id="ARBA00044520"/>
    </source>
</evidence>
<dbReference type="InterPro" id="IPR006076">
    <property type="entry name" value="FAD-dep_OxRdtase"/>
</dbReference>
<evidence type="ECO:0000313" key="19">
    <source>
        <dbReference type="Proteomes" id="UP000007648"/>
    </source>
</evidence>
<dbReference type="AlphaFoldDB" id="G3VH80"/>
<dbReference type="GO" id="GO:0050877">
    <property type="term" value="P:nervous system process"/>
    <property type="evidence" value="ECO:0007669"/>
    <property type="project" value="Ensembl"/>
</dbReference>
<dbReference type="Gene3D" id="3.40.50.720">
    <property type="entry name" value="NAD(P)-binding Rossmann-like Domain"/>
    <property type="match status" value="1"/>
</dbReference>
<dbReference type="RefSeq" id="XP_003770691.1">
    <property type="nucleotide sequence ID" value="XM_003770643.3"/>
</dbReference>
<comment type="subcellular location">
    <subcellularLocation>
        <location evidence="3">Cytoplasm</location>
        <location evidence="3">Cytosol</location>
    </subcellularLocation>
    <subcellularLocation>
        <location evidence="2">Peroxisome matrix</location>
    </subcellularLocation>
</comment>
<evidence type="ECO:0000256" key="8">
    <source>
        <dbReference type="ARBA" id="ARBA00023002"/>
    </source>
</evidence>
<evidence type="ECO:0000256" key="2">
    <source>
        <dbReference type="ARBA" id="ARBA00004253"/>
    </source>
</evidence>
<evidence type="ECO:0000256" key="13">
    <source>
        <dbReference type="ARBA" id="ARBA00047522"/>
    </source>
</evidence>
<keyword evidence="19" id="KW-1185">Reference proteome</keyword>
<keyword evidence="7 15" id="KW-0274">FAD</keyword>
<dbReference type="PANTHER" id="PTHR11530:SF11">
    <property type="entry name" value="D-ASPARTATE OXIDASE"/>
    <property type="match status" value="1"/>
</dbReference>